<evidence type="ECO:0000313" key="2">
    <source>
        <dbReference type="Proteomes" id="UP000006793"/>
    </source>
</evidence>
<dbReference type="SUPFAM" id="SSF143631">
    <property type="entry name" value="ApbE-like"/>
    <property type="match status" value="1"/>
</dbReference>
<protein>
    <submittedName>
        <fullName evidence="1">ApbE family lipoprotein</fullName>
    </submittedName>
</protein>
<name>F8A9N1_THEID</name>
<sequence>MNFEIRDYRTYIGAQRLIPFRVVLKESDLLILAEKDLSQKTLEILYTIRQELENYIIKNPQFLKSLKPLPFDPEAPSIIQKMLKAGKIAGVGPMAAVAGAVAQEVGEKLINLGFTSEVVVENGGDIYLALKNNATVAIWAGNSPLSGKLGLRIKKDLMPCGVCTSSGTVGHSLSLGKADALCVIAKDTALADACATALGNMVNTPKDFKKLKKALKSLPQALGVVCILNDKLFAQGKAIEFVSINV</sequence>
<reference evidence="1 2" key="2">
    <citation type="journal article" date="2012" name="Stand. Genomic Sci.">
        <title>Complete genome sequence of the thermophilic sulfate-reducing ocean bacterium Thermodesulfatator indicus type strain (CIR29812(T)).</title>
        <authorList>
            <person name="Anderson I."/>
            <person name="Saunders E."/>
            <person name="Lapidus A."/>
            <person name="Nolan M."/>
            <person name="Lucas S."/>
            <person name="Tice H."/>
            <person name="Del Rio T.G."/>
            <person name="Cheng J.F."/>
            <person name="Han C."/>
            <person name="Tapia R."/>
            <person name="Goodwin L.A."/>
            <person name="Pitluck S."/>
            <person name="Liolios K."/>
            <person name="Mavromatis K."/>
            <person name="Pagani I."/>
            <person name="Ivanova N."/>
            <person name="Mikhailova N."/>
            <person name="Pati A."/>
            <person name="Chen A."/>
            <person name="Palaniappan K."/>
            <person name="Land M."/>
            <person name="Hauser L."/>
            <person name="Jeffries C.D."/>
            <person name="Chang Y.J."/>
            <person name="Brambilla E.M."/>
            <person name="Rohde M."/>
            <person name="Spring S."/>
            <person name="Goker M."/>
            <person name="Detter J.C."/>
            <person name="Woyke T."/>
            <person name="Bristow J."/>
            <person name="Eisen J.A."/>
            <person name="Markowitz V."/>
            <person name="Hugenholtz P."/>
            <person name="Kyrpides N.C."/>
            <person name="Klenk H.P."/>
        </authorList>
    </citation>
    <scope>NUCLEOTIDE SEQUENCE [LARGE SCALE GENOMIC DNA]</scope>
    <source>
        <strain evidence="2">DSM 15286 / JCM 11887 / CIR29812</strain>
    </source>
</reference>
<dbReference type="InterPro" id="IPR007183">
    <property type="entry name" value="UPF0280"/>
</dbReference>
<evidence type="ECO:0000313" key="1">
    <source>
        <dbReference type="EMBL" id="AEH45262.1"/>
    </source>
</evidence>
<dbReference type="OrthoDB" id="9787842at2"/>
<proteinExistence type="predicted"/>
<accession>F8A9N1</accession>
<dbReference type="InterPro" id="IPR003374">
    <property type="entry name" value="ApbE-like_sf"/>
</dbReference>
<dbReference type="EMBL" id="CP002683">
    <property type="protein sequence ID" value="AEH45262.1"/>
    <property type="molecule type" value="Genomic_DNA"/>
</dbReference>
<dbReference type="HOGENOM" id="CLU_074757_1_0_0"/>
<dbReference type="AlphaFoldDB" id="F8A9N1"/>
<reference evidence="2" key="1">
    <citation type="submission" date="2011-04" db="EMBL/GenBank/DDBJ databases">
        <title>The complete genome of Thermodesulfatator indicus DSM 15286.</title>
        <authorList>
            <person name="Lucas S."/>
            <person name="Copeland A."/>
            <person name="Lapidus A."/>
            <person name="Bruce D."/>
            <person name="Goodwin L."/>
            <person name="Pitluck S."/>
            <person name="Peters L."/>
            <person name="Kyrpides N."/>
            <person name="Mavromatis K."/>
            <person name="Pagani I."/>
            <person name="Ivanova N."/>
            <person name="Saunders L."/>
            <person name="Detter J.C."/>
            <person name="Tapia R."/>
            <person name="Han C."/>
            <person name="Land M."/>
            <person name="Hauser L."/>
            <person name="Markowitz V."/>
            <person name="Cheng J.-F."/>
            <person name="Hugenholtz P."/>
            <person name="Woyke T."/>
            <person name="Wu D."/>
            <person name="Spring S."/>
            <person name="Schroeder M."/>
            <person name="Brambilla E."/>
            <person name="Klenk H.-P."/>
            <person name="Eisen J.A."/>
        </authorList>
    </citation>
    <scope>NUCLEOTIDE SEQUENCE [LARGE SCALE GENOMIC DNA]</scope>
    <source>
        <strain evidence="2">DSM 15286 / JCM 11887 / CIR29812</strain>
    </source>
</reference>
<gene>
    <name evidence="1" type="ordered locus">Thein_1396</name>
</gene>
<dbReference type="InParanoid" id="F8A9N1"/>
<keyword evidence="1" id="KW-0449">Lipoprotein</keyword>
<dbReference type="KEGG" id="tid:Thein_1396"/>
<dbReference type="RefSeq" id="WP_013908004.1">
    <property type="nucleotide sequence ID" value="NC_015681.1"/>
</dbReference>
<dbReference type="PATRIC" id="fig|667014.3.peg.1434"/>
<dbReference type="eggNOG" id="COG2122">
    <property type="taxonomic scope" value="Bacteria"/>
</dbReference>
<keyword evidence="2" id="KW-1185">Reference proteome</keyword>
<dbReference type="Gene3D" id="3.10.520.10">
    <property type="entry name" value="ApbE-like domains"/>
    <property type="match status" value="1"/>
</dbReference>
<dbReference type="STRING" id="667014.Thein_1396"/>
<dbReference type="PIRSF" id="PIRSF006421">
    <property type="entry name" value="UCP006421"/>
    <property type="match status" value="1"/>
</dbReference>
<organism evidence="1 2">
    <name type="scientific">Thermodesulfatator indicus (strain DSM 15286 / JCM 11887 / CIR29812)</name>
    <dbReference type="NCBI Taxonomy" id="667014"/>
    <lineage>
        <taxon>Bacteria</taxon>
        <taxon>Pseudomonadati</taxon>
        <taxon>Thermodesulfobacteriota</taxon>
        <taxon>Thermodesulfobacteria</taxon>
        <taxon>Thermodesulfobacteriales</taxon>
        <taxon>Thermodesulfatatoraceae</taxon>
        <taxon>Thermodesulfatator</taxon>
    </lineage>
</organism>
<dbReference type="PaxDb" id="667014-Thein_1396"/>
<dbReference type="Proteomes" id="UP000006793">
    <property type="component" value="Chromosome"/>
</dbReference>